<protein>
    <submittedName>
        <fullName evidence="2">Uncharacterized protein</fullName>
    </submittedName>
</protein>
<gene>
    <name evidence="2" type="ORF">RAG0_15640</name>
</gene>
<name>A0A1E1LLZ7_9HELO</name>
<evidence type="ECO:0000313" key="2">
    <source>
        <dbReference type="EMBL" id="CZT11511.1"/>
    </source>
</evidence>
<accession>A0A1E1LLZ7</accession>
<feature type="compositionally biased region" description="Acidic residues" evidence="1">
    <location>
        <begin position="78"/>
        <end position="90"/>
    </location>
</feature>
<feature type="region of interest" description="Disordered" evidence="1">
    <location>
        <begin position="76"/>
        <end position="184"/>
    </location>
</feature>
<proteinExistence type="predicted"/>
<reference evidence="3" key="1">
    <citation type="submission" date="2016-03" db="EMBL/GenBank/DDBJ databases">
        <authorList>
            <person name="Guldener U."/>
        </authorList>
    </citation>
    <scope>NUCLEOTIDE SEQUENCE [LARGE SCALE GENOMIC DNA]</scope>
    <source>
        <strain evidence="3">04CH-RAC-A.6.1</strain>
    </source>
</reference>
<dbReference type="Proteomes" id="UP000178912">
    <property type="component" value="Unassembled WGS sequence"/>
</dbReference>
<dbReference type="AlphaFoldDB" id="A0A1E1LLZ7"/>
<evidence type="ECO:0000313" key="3">
    <source>
        <dbReference type="Proteomes" id="UP000178912"/>
    </source>
</evidence>
<organism evidence="2 3">
    <name type="scientific">Rhynchosporium agropyri</name>
    <dbReference type="NCBI Taxonomy" id="914238"/>
    <lineage>
        <taxon>Eukaryota</taxon>
        <taxon>Fungi</taxon>
        <taxon>Dikarya</taxon>
        <taxon>Ascomycota</taxon>
        <taxon>Pezizomycotina</taxon>
        <taxon>Leotiomycetes</taxon>
        <taxon>Helotiales</taxon>
        <taxon>Ploettnerulaceae</taxon>
        <taxon>Rhynchosporium</taxon>
    </lineage>
</organism>
<evidence type="ECO:0000256" key="1">
    <source>
        <dbReference type="SAM" id="MobiDB-lite"/>
    </source>
</evidence>
<keyword evidence="3" id="KW-1185">Reference proteome</keyword>
<dbReference type="OrthoDB" id="3558735at2759"/>
<dbReference type="EMBL" id="FJUX01000141">
    <property type="protein sequence ID" value="CZT11511.1"/>
    <property type="molecule type" value="Genomic_DNA"/>
</dbReference>
<sequence>MPRRQFREIAEPTLISYVWDTRPKFVGPTKAQLTARQFNPLSEFLLSPDSQFRNWKADQERKERRHNAWIRELLAEREESEEHEEGEALGEEGGFGEGSRFEDPRRRHPTSNAERRGGSVRSEYRGGSIGNIYNASTGRYNPRESHRQKRSGVEGDDEDGHSLQRSPRRDTKRRKRNDDREEKL</sequence>